<feature type="region of interest" description="Disordered" evidence="1">
    <location>
        <begin position="146"/>
        <end position="186"/>
    </location>
</feature>
<evidence type="ECO:0000313" key="3">
    <source>
        <dbReference type="Proteomes" id="UP000479190"/>
    </source>
</evidence>
<dbReference type="Proteomes" id="UP000479190">
    <property type="component" value="Unassembled WGS sequence"/>
</dbReference>
<dbReference type="AlphaFoldDB" id="A0A6H5HYW7"/>
<proteinExistence type="predicted"/>
<sequence>MWSKLYELCAVHSCALAQCAEQERQRFMTRTHTHQCITVPSELQCVHTRRIYLSTRRRQRWQPEIRNQDFKNTTISRFPIAARRFSIRAKLSRTKQISQLEILESAAASARSVLSRHAIFRIHESWSLPRATSYICMNSERNKKITNQAESPIKANARTKRRPIAEQDEEEYKNKTKKKYPRYDDRWASAPHAIRAASAASS</sequence>
<reference evidence="2 3" key="1">
    <citation type="submission" date="2020-02" db="EMBL/GenBank/DDBJ databases">
        <authorList>
            <person name="Ferguson B K."/>
        </authorList>
    </citation>
    <scope>NUCLEOTIDE SEQUENCE [LARGE SCALE GENOMIC DNA]</scope>
</reference>
<organism evidence="2 3">
    <name type="scientific">Trichogramma brassicae</name>
    <dbReference type="NCBI Taxonomy" id="86971"/>
    <lineage>
        <taxon>Eukaryota</taxon>
        <taxon>Metazoa</taxon>
        <taxon>Ecdysozoa</taxon>
        <taxon>Arthropoda</taxon>
        <taxon>Hexapoda</taxon>
        <taxon>Insecta</taxon>
        <taxon>Pterygota</taxon>
        <taxon>Neoptera</taxon>
        <taxon>Endopterygota</taxon>
        <taxon>Hymenoptera</taxon>
        <taxon>Apocrita</taxon>
        <taxon>Proctotrupomorpha</taxon>
        <taxon>Chalcidoidea</taxon>
        <taxon>Trichogrammatidae</taxon>
        <taxon>Trichogramma</taxon>
    </lineage>
</organism>
<keyword evidence="3" id="KW-1185">Reference proteome</keyword>
<protein>
    <submittedName>
        <fullName evidence="2">Uncharacterized protein</fullName>
    </submittedName>
</protein>
<name>A0A6H5HYW7_9HYME</name>
<evidence type="ECO:0000256" key="1">
    <source>
        <dbReference type="SAM" id="MobiDB-lite"/>
    </source>
</evidence>
<dbReference type="EMBL" id="CADCXV010000091">
    <property type="protein sequence ID" value="CAB0028187.1"/>
    <property type="molecule type" value="Genomic_DNA"/>
</dbReference>
<gene>
    <name evidence="2" type="ORF">TBRA_LOCUS399</name>
</gene>
<evidence type="ECO:0000313" key="2">
    <source>
        <dbReference type="EMBL" id="CAB0028187.1"/>
    </source>
</evidence>
<accession>A0A6H5HYW7</accession>